<feature type="domain" description="Mechanosensitive ion channel MscS" evidence="8">
    <location>
        <begin position="99"/>
        <end position="162"/>
    </location>
</feature>
<dbReference type="InterPro" id="IPR010920">
    <property type="entry name" value="LSM_dom_sf"/>
</dbReference>
<feature type="domain" description="Mechanosensitive ion channel transmembrane helices 2/3" evidence="10">
    <location>
        <begin position="57"/>
        <end position="97"/>
    </location>
</feature>
<evidence type="ECO:0000256" key="1">
    <source>
        <dbReference type="ARBA" id="ARBA00004651"/>
    </source>
</evidence>
<evidence type="ECO:0000259" key="10">
    <source>
        <dbReference type="Pfam" id="PF21088"/>
    </source>
</evidence>
<sequence>WLLSHGVKIFVILIVAYFINRFGGRIIERLIRKGVKDTTKEATEKRQKTLIGVFSGALKIIVWLIAIMMVLPELGINVAPILASAGILGLALGFGAQYIIRDFLVGLLIILENQYREGDVVCVDGTCGLVEDINLRTTILRDLDGTVHHLPNGEIKKASNLSKQFARVNLNIGISYKENLDKVIKVVNRVGKELAEEPQWKDNIIKAPQFLRVDDFDPSAVIIKILGETKPLKQWDVMGELRKRIKIAFDKEGIEIPYQQITIHQAPLEK</sequence>
<dbReference type="InterPro" id="IPR023408">
    <property type="entry name" value="MscS_beta-dom_sf"/>
</dbReference>
<keyword evidence="4 7" id="KW-0812">Transmembrane</keyword>
<evidence type="ECO:0000259" key="8">
    <source>
        <dbReference type="Pfam" id="PF00924"/>
    </source>
</evidence>
<dbReference type="SUPFAM" id="SSF50182">
    <property type="entry name" value="Sm-like ribonucleoproteins"/>
    <property type="match status" value="1"/>
</dbReference>
<dbReference type="InterPro" id="IPR045276">
    <property type="entry name" value="YbiO_bact"/>
</dbReference>
<evidence type="ECO:0000313" key="12">
    <source>
        <dbReference type="Proteomes" id="UP000231034"/>
    </source>
</evidence>
<dbReference type="PANTHER" id="PTHR30460:SF0">
    <property type="entry name" value="MODERATE CONDUCTANCE MECHANOSENSITIVE CHANNEL YBIO"/>
    <property type="match status" value="1"/>
</dbReference>
<name>A0A2M7Z4L9_9BACT</name>
<dbReference type="InterPro" id="IPR049142">
    <property type="entry name" value="MS_channel_1st"/>
</dbReference>
<dbReference type="GO" id="GO:0005886">
    <property type="term" value="C:plasma membrane"/>
    <property type="evidence" value="ECO:0007669"/>
    <property type="project" value="UniProtKB-SubCell"/>
</dbReference>
<dbReference type="SUPFAM" id="SSF82861">
    <property type="entry name" value="Mechanosensitive channel protein MscS (YggB), transmembrane region"/>
    <property type="match status" value="1"/>
</dbReference>
<accession>A0A2M7Z4L9</accession>
<dbReference type="Proteomes" id="UP000231034">
    <property type="component" value="Unassembled WGS sequence"/>
</dbReference>
<dbReference type="InterPro" id="IPR049278">
    <property type="entry name" value="MS_channel_C"/>
</dbReference>
<dbReference type="InterPro" id="IPR006685">
    <property type="entry name" value="MscS_channel_2nd"/>
</dbReference>
<feature type="transmembrane region" description="Helical" evidence="7">
    <location>
        <begin position="50"/>
        <end position="72"/>
    </location>
</feature>
<dbReference type="InterPro" id="IPR011066">
    <property type="entry name" value="MscS_channel_C_sf"/>
</dbReference>
<protein>
    <submittedName>
        <fullName evidence="11">Mechanosensitive ion channel family protein</fullName>
    </submittedName>
</protein>
<evidence type="ECO:0000259" key="9">
    <source>
        <dbReference type="Pfam" id="PF21082"/>
    </source>
</evidence>
<dbReference type="EMBL" id="PFVR01000082">
    <property type="protein sequence ID" value="PJA84103.1"/>
    <property type="molecule type" value="Genomic_DNA"/>
</dbReference>
<dbReference type="AlphaFoldDB" id="A0A2M7Z4L9"/>
<feature type="domain" description="Mechanosensitive ion channel MscS C-terminal" evidence="9">
    <location>
        <begin position="168"/>
        <end position="256"/>
    </location>
</feature>
<dbReference type="InterPro" id="IPR011014">
    <property type="entry name" value="MscS_channel_TM-2"/>
</dbReference>
<evidence type="ECO:0000256" key="6">
    <source>
        <dbReference type="ARBA" id="ARBA00023136"/>
    </source>
</evidence>
<dbReference type="Pfam" id="PF21082">
    <property type="entry name" value="MS_channel_3rd"/>
    <property type="match status" value="1"/>
</dbReference>
<organism evidence="11 12">
    <name type="scientific">Candidatus Nealsonbacteria bacterium CG_4_9_14_3_um_filter_37_13</name>
    <dbReference type="NCBI Taxonomy" id="1974695"/>
    <lineage>
        <taxon>Bacteria</taxon>
        <taxon>Candidatus Nealsoniibacteriota</taxon>
    </lineage>
</organism>
<feature type="transmembrane region" description="Helical" evidence="7">
    <location>
        <begin position="6"/>
        <end position="23"/>
    </location>
</feature>
<dbReference type="PANTHER" id="PTHR30460">
    <property type="entry name" value="MODERATE CONDUCTANCE MECHANOSENSITIVE CHANNEL YBIO"/>
    <property type="match status" value="1"/>
</dbReference>
<evidence type="ECO:0000313" key="11">
    <source>
        <dbReference type="EMBL" id="PJA84103.1"/>
    </source>
</evidence>
<evidence type="ECO:0000256" key="3">
    <source>
        <dbReference type="ARBA" id="ARBA00022475"/>
    </source>
</evidence>
<feature type="non-terminal residue" evidence="11">
    <location>
        <position position="1"/>
    </location>
</feature>
<comment type="similarity">
    <text evidence="2">Belongs to the MscS (TC 1.A.23) family.</text>
</comment>
<evidence type="ECO:0000256" key="7">
    <source>
        <dbReference type="SAM" id="Phobius"/>
    </source>
</evidence>
<comment type="caution">
    <text evidence="11">The sequence shown here is derived from an EMBL/GenBank/DDBJ whole genome shotgun (WGS) entry which is preliminary data.</text>
</comment>
<dbReference type="Pfam" id="PF00924">
    <property type="entry name" value="MS_channel_2nd"/>
    <property type="match status" value="1"/>
</dbReference>
<reference evidence="12" key="1">
    <citation type="submission" date="2017-09" db="EMBL/GenBank/DDBJ databases">
        <title>Depth-based differentiation of microbial function through sediment-hosted aquifers and enrichment of novel symbionts in the deep terrestrial subsurface.</title>
        <authorList>
            <person name="Probst A.J."/>
            <person name="Ladd B."/>
            <person name="Jarett J.K."/>
            <person name="Geller-Mcgrath D.E."/>
            <person name="Sieber C.M.K."/>
            <person name="Emerson J.B."/>
            <person name="Anantharaman K."/>
            <person name="Thomas B.C."/>
            <person name="Malmstrom R."/>
            <person name="Stieglmeier M."/>
            <person name="Klingl A."/>
            <person name="Woyke T."/>
            <person name="Ryan C.M."/>
            <person name="Banfield J.F."/>
        </authorList>
    </citation>
    <scope>NUCLEOTIDE SEQUENCE [LARGE SCALE GENOMIC DNA]</scope>
</reference>
<dbReference type="Pfam" id="PF21088">
    <property type="entry name" value="MS_channel_1st"/>
    <property type="match status" value="1"/>
</dbReference>
<dbReference type="Gene3D" id="2.30.30.60">
    <property type="match status" value="1"/>
</dbReference>
<dbReference type="Gene3D" id="1.10.287.1260">
    <property type="match status" value="1"/>
</dbReference>
<evidence type="ECO:0000256" key="4">
    <source>
        <dbReference type="ARBA" id="ARBA00022692"/>
    </source>
</evidence>
<dbReference type="Gene3D" id="3.30.70.100">
    <property type="match status" value="1"/>
</dbReference>
<dbReference type="GO" id="GO:0008381">
    <property type="term" value="F:mechanosensitive monoatomic ion channel activity"/>
    <property type="evidence" value="ECO:0007669"/>
    <property type="project" value="InterPro"/>
</dbReference>
<proteinExistence type="inferred from homology"/>
<keyword evidence="3" id="KW-1003">Cell membrane</keyword>
<gene>
    <name evidence="11" type="ORF">CO145_02370</name>
</gene>
<comment type="subcellular location">
    <subcellularLocation>
        <location evidence="1">Cell membrane</location>
        <topology evidence="1">Multi-pass membrane protein</topology>
    </subcellularLocation>
</comment>
<feature type="transmembrane region" description="Helical" evidence="7">
    <location>
        <begin position="78"/>
        <end position="100"/>
    </location>
</feature>
<keyword evidence="5 7" id="KW-1133">Transmembrane helix</keyword>
<evidence type="ECO:0000256" key="5">
    <source>
        <dbReference type="ARBA" id="ARBA00022989"/>
    </source>
</evidence>
<dbReference type="SUPFAM" id="SSF82689">
    <property type="entry name" value="Mechanosensitive channel protein MscS (YggB), C-terminal domain"/>
    <property type="match status" value="1"/>
</dbReference>
<evidence type="ECO:0000256" key="2">
    <source>
        <dbReference type="ARBA" id="ARBA00008017"/>
    </source>
</evidence>
<keyword evidence="6 7" id="KW-0472">Membrane</keyword>